<keyword evidence="2" id="KW-1185">Reference proteome</keyword>
<sequence length="67" mass="7806">MSPRLIINITMLLLAILIRTMYRLQPSLNIRLYPQFPQKSFPCPLLHFHPSADPPSLLPWWLQAAQP</sequence>
<keyword evidence="1" id="KW-0812">Transmembrane</keyword>
<protein>
    <submittedName>
        <fullName evidence="3">Secreted protein</fullName>
    </submittedName>
</protein>
<keyword evidence="1" id="KW-0472">Membrane</keyword>
<dbReference type="Proteomes" id="UP000095287">
    <property type="component" value="Unplaced"/>
</dbReference>
<organism evidence="2 3">
    <name type="scientific">Steinernema glaseri</name>
    <dbReference type="NCBI Taxonomy" id="37863"/>
    <lineage>
        <taxon>Eukaryota</taxon>
        <taxon>Metazoa</taxon>
        <taxon>Ecdysozoa</taxon>
        <taxon>Nematoda</taxon>
        <taxon>Chromadorea</taxon>
        <taxon>Rhabditida</taxon>
        <taxon>Tylenchina</taxon>
        <taxon>Panagrolaimomorpha</taxon>
        <taxon>Strongyloidoidea</taxon>
        <taxon>Steinernematidae</taxon>
        <taxon>Steinernema</taxon>
    </lineage>
</organism>
<evidence type="ECO:0000256" key="1">
    <source>
        <dbReference type="SAM" id="Phobius"/>
    </source>
</evidence>
<evidence type="ECO:0000313" key="2">
    <source>
        <dbReference type="Proteomes" id="UP000095287"/>
    </source>
</evidence>
<proteinExistence type="predicted"/>
<dbReference type="AlphaFoldDB" id="A0A1I7Y723"/>
<dbReference type="WBParaSite" id="L893_g13398.t1">
    <property type="protein sequence ID" value="L893_g13398.t1"/>
    <property type="gene ID" value="L893_g13398"/>
</dbReference>
<feature type="transmembrane region" description="Helical" evidence="1">
    <location>
        <begin position="6"/>
        <end position="22"/>
    </location>
</feature>
<accession>A0A1I7Y723</accession>
<evidence type="ECO:0000313" key="3">
    <source>
        <dbReference type="WBParaSite" id="L893_g13398.t1"/>
    </source>
</evidence>
<keyword evidence="1" id="KW-1133">Transmembrane helix</keyword>
<reference evidence="3" key="1">
    <citation type="submission" date="2016-11" db="UniProtKB">
        <authorList>
            <consortium name="WormBaseParasite"/>
        </authorList>
    </citation>
    <scope>IDENTIFICATION</scope>
</reference>
<name>A0A1I7Y723_9BILA</name>